<dbReference type="InterPro" id="IPR008146">
    <property type="entry name" value="Gln_synth_cat_dom"/>
</dbReference>
<dbReference type="AlphaFoldDB" id="A0AAN9BM32"/>
<evidence type="ECO:0000256" key="7">
    <source>
        <dbReference type="RuleBase" id="RU000384"/>
    </source>
</evidence>
<evidence type="ECO:0000256" key="8">
    <source>
        <dbReference type="SAM" id="MobiDB-lite"/>
    </source>
</evidence>
<evidence type="ECO:0000256" key="4">
    <source>
        <dbReference type="ARBA" id="ARBA00039404"/>
    </source>
</evidence>
<dbReference type="EMBL" id="JBAMIC010000004">
    <property type="protein sequence ID" value="KAK7108012.1"/>
    <property type="molecule type" value="Genomic_DNA"/>
</dbReference>
<dbReference type="Pfam" id="PF00120">
    <property type="entry name" value="Gln-synt_C"/>
    <property type="match status" value="1"/>
</dbReference>
<evidence type="ECO:0000313" key="11">
    <source>
        <dbReference type="Proteomes" id="UP001374579"/>
    </source>
</evidence>
<gene>
    <name evidence="10" type="ORF">V1264_015817</name>
</gene>
<dbReference type="GO" id="GO:0016020">
    <property type="term" value="C:membrane"/>
    <property type="evidence" value="ECO:0007669"/>
    <property type="project" value="TreeGrafter"/>
</dbReference>
<comment type="function">
    <text evidence="2">May act as a component of the cytoskeleton or as a chaperone for the reorganization of intermediate filament proteins during terminal differentiation in the lens. Does not seem to have enzymatic activity.</text>
</comment>
<accession>A0AAN9BM32</accession>
<name>A0AAN9BM32_9CAEN</name>
<comment type="similarity">
    <text evidence="1 6 7">Belongs to the glutamine synthetase family.</text>
</comment>
<feature type="region of interest" description="Disordered" evidence="8">
    <location>
        <begin position="79"/>
        <end position="162"/>
    </location>
</feature>
<feature type="domain" description="GS catalytic" evidence="9">
    <location>
        <begin position="205"/>
        <end position="533"/>
    </location>
</feature>
<dbReference type="GO" id="GO:0006542">
    <property type="term" value="P:glutamine biosynthetic process"/>
    <property type="evidence" value="ECO:0007669"/>
    <property type="project" value="InterPro"/>
</dbReference>
<dbReference type="GO" id="GO:0005737">
    <property type="term" value="C:cytoplasm"/>
    <property type="evidence" value="ECO:0007669"/>
    <property type="project" value="TreeGrafter"/>
</dbReference>
<dbReference type="Gene3D" id="3.30.590.10">
    <property type="entry name" value="Glutamine synthetase/guanido kinase, catalytic domain"/>
    <property type="match status" value="1"/>
</dbReference>
<comment type="caution">
    <text evidence="10">The sequence shown here is derived from an EMBL/GenBank/DDBJ whole genome shotgun (WGS) entry which is preliminary data.</text>
</comment>
<organism evidence="10 11">
    <name type="scientific">Littorina saxatilis</name>
    <dbReference type="NCBI Taxonomy" id="31220"/>
    <lineage>
        <taxon>Eukaryota</taxon>
        <taxon>Metazoa</taxon>
        <taxon>Spiralia</taxon>
        <taxon>Lophotrochozoa</taxon>
        <taxon>Mollusca</taxon>
        <taxon>Gastropoda</taxon>
        <taxon>Caenogastropoda</taxon>
        <taxon>Littorinimorpha</taxon>
        <taxon>Littorinoidea</taxon>
        <taxon>Littorinidae</taxon>
        <taxon>Littorina</taxon>
    </lineage>
</organism>
<dbReference type="SMART" id="SM01230">
    <property type="entry name" value="Gln-synt_C"/>
    <property type="match status" value="1"/>
</dbReference>
<evidence type="ECO:0000256" key="1">
    <source>
        <dbReference type="ARBA" id="ARBA00009897"/>
    </source>
</evidence>
<dbReference type="PROSITE" id="PS51987">
    <property type="entry name" value="GS_CATALYTIC"/>
    <property type="match status" value="1"/>
</dbReference>
<evidence type="ECO:0000256" key="6">
    <source>
        <dbReference type="PROSITE-ProRule" id="PRU01331"/>
    </source>
</evidence>
<dbReference type="PANTHER" id="PTHR43407:SF1">
    <property type="entry name" value="LENGSIN"/>
    <property type="match status" value="1"/>
</dbReference>
<sequence>MLASVSDKDRSKEDADVAILLDSLDYVHFVVPDINGIPRGRVVPRRFVRQTLKTGIDLFHGTLVFGPRTEATDQIEELEREPGNRTWQPDPATLTPTPWSDSTPSRGHCTVRVTSNKVTRDAGNAADDGNDRNNDNADDNNDVTGNKIRLSGAGMNVTSSNSKVIRSGQKVSGNYGDKVTGNRRTTGMVLCQLLTADGRVDDLDLRHVVQRLLNKLSQDHGLVFKAAFEYEFVVFKKDTLKPLGSDSFQLLDVRTTQPDLDLLYELSEELDEGGFHVTSIQPEFTPGQWELNFEPQEGLWAADFAFHVKNAVKIFFARRGYTATFMSFPKLRGSSSGLHLNHSLWTRDGRNAMKDGSKQNSLSELALRWNAGLVQHAPAMTSLCCPTVNCYRRLHLSGCPSHATWSIDNRNSLNRFKTKGGNVYLESRLPSGTANPYLAVACHLAAGMSALSQEVTSPPPMDTEHAQTLPKSLEEAFQALEDDKVVQNALGHQLISYYVAAKRDYEIKAFNQKHFKTDEEKIAFERERYLVSL</sequence>
<evidence type="ECO:0000256" key="5">
    <source>
        <dbReference type="ARBA" id="ARBA00042675"/>
    </source>
</evidence>
<proteinExistence type="inferred from homology"/>
<dbReference type="GO" id="GO:0004356">
    <property type="term" value="F:glutamine synthetase activity"/>
    <property type="evidence" value="ECO:0007669"/>
    <property type="project" value="InterPro"/>
</dbReference>
<comment type="subunit">
    <text evidence="3">Dodecamer. Interacts with BFSP2 and VIM.</text>
</comment>
<protein>
    <recommendedName>
        <fullName evidence="4">Lengsin</fullName>
    </recommendedName>
    <alternativeName>
        <fullName evidence="5">Glutamate-ammonia ligase domain-containing protein 1</fullName>
    </alternativeName>
</protein>
<keyword evidence="11" id="KW-1185">Reference proteome</keyword>
<reference evidence="10 11" key="1">
    <citation type="submission" date="2024-02" db="EMBL/GenBank/DDBJ databases">
        <title>Chromosome-scale genome assembly of the rough periwinkle Littorina saxatilis.</title>
        <authorList>
            <person name="De Jode A."/>
            <person name="Faria R."/>
            <person name="Formenti G."/>
            <person name="Sims Y."/>
            <person name="Smith T.P."/>
            <person name="Tracey A."/>
            <person name="Wood J.M.D."/>
            <person name="Zagrodzka Z.B."/>
            <person name="Johannesson K."/>
            <person name="Butlin R.K."/>
            <person name="Leder E.H."/>
        </authorList>
    </citation>
    <scope>NUCLEOTIDE SEQUENCE [LARGE SCALE GENOMIC DNA]</scope>
    <source>
        <strain evidence="10">Snail1</strain>
        <tissue evidence="10">Muscle</tissue>
    </source>
</reference>
<evidence type="ECO:0000256" key="3">
    <source>
        <dbReference type="ARBA" id="ARBA00038790"/>
    </source>
</evidence>
<evidence type="ECO:0000313" key="10">
    <source>
        <dbReference type="EMBL" id="KAK7108012.1"/>
    </source>
</evidence>
<dbReference type="SUPFAM" id="SSF54368">
    <property type="entry name" value="Glutamine synthetase, N-terminal domain"/>
    <property type="match status" value="1"/>
</dbReference>
<dbReference type="PANTHER" id="PTHR43407">
    <property type="entry name" value="GLUTAMINE SYNTHETASE"/>
    <property type="match status" value="1"/>
</dbReference>
<dbReference type="Proteomes" id="UP001374579">
    <property type="component" value="Unassembled WGS sequence"/>
</dbReference>
<evidence type="ECO:0000256" key="2">
    <source>
        <dbReference type="ARBA" id="ARBA00037583"/>
    </source>
</evidence>
<feature type="compositionally biased region" description="Polar residues" evidence="8">
    <location>
        <begin position="94"/>
        <end position="105"/>
    </location>
</feature>
<dbReference type="InterPro" id="IPR036651">
    <property type="entry name" value="Gln_synt_N_sf"/>
</dbReference>
<evidence type="ECO:0000259" key="9">
    <source>
        <dbReference type="PROSITE" id="PS51987"/>
    </source>
</evidence>
<dbReference type="SUPFAM" id="SSF55931">
    <property type="entry name" value="Glutamine synthetase/guanido kinase"/>
    <property type="match status" value="1"/>
</dbReference>
<dbReference type="InterPro" id="IPR014746">
    <property type="entry name" value="Gln_synth/guanido_kin_cat_dom"/>
</dbReference>
<dbReference type="Gene3D" id="3.10.20.70">
    <property type="entry name" value="Glutamine synthetase, N-terminal domain"/>
    <property type="match status" value="1"/>
</dbReference>